<evidence type="ECO:0000256" key="9">
    <source>
        <dbReference type="ARBA" id="ARBA00023065"/>
    </source>
</evidence>
<keyword evidence="11" id="KW-0325">Glycoprotein</keyword>
<evidence type="ECO:0000256" key="12">
    <source>
        <dbReference type="ARBA" id="ARBA00023201"/>
    </source>
</evidence>
<keyword evidence="6" id="KW-0029">Amino-acid transport</keyword>
<evidence type="ECO:0000256" key="5">
    <source>
        <dbReference type="ARBA" id="ARBA00022847"/>
    </source>
</evidence>
<dbReference type="SUPFAM" id="SSF161070">
    <property type="entry name" value="SNF-like"/>
    <property type="match status" value="1"/>
</dbReference>
<comment type="caution">
    <text evidence="19">The sequence shown here is derived from an EMBL/GenBank/DDBJ whole genome shotgun (WGS) entry which is preliminary data.</text>
</comment>
<keyword evidence="15" id="KW-1015">Disulfide bond</keyword>
<feature type="binding site" evidence="14">
    <location>
        <position position="46"/>
    </location>
    <ligand>
        <name>Na(+)</name>
        <dbReference type="ChEBI" id="CHEBI:29101"/>
        <label>1</label>
    </ligand>
</feature>
<evidence type="ECO:0000256" key="13">
    <source>
        <dbReference type="ARBA" id="ARBA00037785"/>
    </source>
</evidence>
<evidence type="ECO:0000256" key="15">
    <source>
        <dbReference type="PIRSR" id="PIRSR600175-2"/>
    </source>
</evidence>
<dbReference type="Proteomes" id="UP000747542">
    <property type="component" value="Unassembled WGS sequence"/>
</dbReference>
<evidence type="ECO:0000313" key="19">
    <source>
        <dbReference type="EMBL" id="KAG7165566.1"/>
    </source>
</evidence>
<feature type="region of interest" description="Disordered" evidence="17">
    <location>
        <begin position="648"/>
        <end position="670"/>
    </location>
</feature>
<feature type="transmembrane region" description="Helical" evidence="18">
    <location>
        <begin position="64"/>
        <end position="84"/>
    </location>
</feature>
<feature type="transmembrane region" description="Helical" evidence="18">
    <location>
        <begin position="104"/>
        <end position="122"/>
    </location>
</feature>
<sequence>HMVETMGNEEVKDVSSTEVANEEEEEEERGTWGNQCEFFLSCLGYAVGFGNVWRFPYLCYKNGGAAFLIPYVIMLLCAGLPLFFMELALGQYASLGPNILFPKLSPIFGGLGWAMVIVSALVTIYYNMILAWTLYYTFASFTSVLPWGHCHNDFNSLECYTEELSTSCKNQSLYVYNNTCVTVQEYCGAAGFQAVNETYCQGTDDVVPADGVISKVSSSEDYFLNGMLGVTGTTWEDMGGIRLELVGCLFLGWVIVALCMVKGVKSSGKVVYFTALFPYAVLLILFIRGVTLEGAYSGIEFYFLKPNISRLGEVEVWNDAATQIFYSLGSSFGGLITLASYNKFKNNCMRDAMIIAFANCSTSVFAGFVIFSILGFLATELGVEVEDVVRSGSGLAFVVYPAAVTRMPYPPVWSILFFLMLITLGLDSQFTMVETLATALFDQFEYLRSKKPLVVCILCTGLFLFGLTMCLNGGMYMFELFNWYSAGISVLILAITEVILIQYVYGFRNFMRNIRQEMGIYMPFPLYVYWAATWLVITPVALTVILIISIVKFTPAYFGDYVFPYNIQTLGWFISFSSIVFIPLGAIYVLVKGNKKGKELFTPSPDFCPHHVRKLREKQGAANKGQPVGVFRYTYDNEGFQEPHAKVYPALPEDENPPPYTNGPAYSNHM</sequence>
<evidence type="ECO:0000256" key="8">
    <source>
        <dbReference type="ARBA" id="ARBA00023053"/>
    </source>
</evidence>
<evidence type="ECO:0000256" key="3">
    <source>
        <dbReference type="ARBA" id="ARBA00022448"/>
    </source>
</evidence>
<keyword evidence="7 18" id="KW-1133">Transmembrane helix</keyword>
<dbReference type="AlphaFoldDB" id="A0A8J5JZR5"/>
<evidence type="ECO:0000256" key="6">
    <source>
        <dbReference type="ARBA" id="ARBA00022970"/>
    </source>
</evidence>
<feature type="transmembrane region" description="Helical" evidence="18">
    <location>
        <begin position="415"/>
        <end position="441"/>
    </location>
</feature>
<organism evidence="19 20">
    <name type="scientific">Homarus americanus</name>
    <name type="common">American lobster</name>
    <dbReference type="NCBI Taxonomy" id="6706"/>
    <lineage>
        <taxon>Eukaryota</taxon>
        <taxon>Metazoa</taxon>
        <taxon>Ecdysozoa</taxon>
        <taxon>Arthropoda</taxon>
        <taxon>Crustacea</taxon>
        <taxon>Multicrustacea</taxon>
        <taxon>Malacostraca</taxon>
        <taxon>Eumalacostraca</taxon>
        <taxon>Eucarida</taxon>
        <taxon>Decapoda</taxon>
        <taxon>Pleocyemata</taxon>
        <taxon>Astacidea</taxon>
        <taxon>Nephropoidea</taxon>
        <taxon>Nephropidae</taxon>
        <taxon>Homarus</taxon>
    </lineage>
</organism>
<dbReference type="PROSITE" id="PS50267">
    <property type="entry name" value="NA_NEUROTRAN_SYMP_3"/>
    <property type="match status" value="1"/>
</dbReference>
<reference evidence="19" key="1">
    <citation type="journal article" date="2021" name="Sci. Adv.">
        <title>The American lobster genome reveals insights on longevity, neural, and immune adaptations.</title>
        <authorList>
            <person name="Polinski J.M."/>
            <person name="Zimin A.V."/>
            <person name="Clark K.F."/>
            <person name="Kohn A.B."/>
            <person name="Sadowski N."/>
            <person name="Timp W."/>
            <person name="Ptitsyn A."/>
            <person name="Khanna P."/>
            <person name="Romanova D.Y."/>
            <person name="Williams P."/>
            <person name="Greenwood S.J."/>
            <person name="Moroz L.L."/>
            <person name="Walt D.R."/>
            <person name="Bodnar A.G."/>
        </authorList>
    </citation>
    <scope>NUCLEOTIDE SEQUENCE</scope>
    <source>
        <strain evidence="19">GMGI-L3</strain>
    </source>
</reference>
<evidence type="ECO:0000256" key="17">
    <source>
        <dbReference type="SAM" id="MobiDB-lite"/>
    </source>
</evidence>
<keyword evidence="12" id="KW-0739">Sodium transport</keyword>
<protein>
    <recommendedName>
        <fullName evidence="16">Transporter</fullName>
    </recommendedName>
</protein>
<dbReference type="GO" id="GO:0089718">
    <property type="term" value="P:amino acid import across plasma membrane"/>
    <property type="evidence" value="ECO:0007669"/>
    <property type="project" value="TreeGrafter"/>
</dbReference>
<dbReference type="Pfam" id="PF00209">
    <property type="entry name" value="SNF"/>
    <property type="match status" value="1"/>
</dbReference>
<comment type="subcellular location">
    <subcellularLocation>
        <location evidence="1">Membrane</location>
        <topology evidence="1">Multi-pass membrane protein</topology>
    </subcellularLocation>
</comment>
<dbReference type="PANTHER" id="PTHR11616">
    <property type="entry name" value="SODIUM/CHLORIDE DEPENDENT TRANSPORTER"/>
    <property type="match status" value="1"/>
</dbReference>
<accession>A0A8J5JZR5</accession>
<evidence type="ECO:0000256" key="2">
    <source>
        <dbReference type="ARBA" id="ARBA00006459"/>
    </source>
</evidence>
<feature type="transmembrane region" description="Helical" evidence="18">
    <location>
        <begin position="129"/>
        <end position="148"/>
    </location>
</feature>
<dbReference type="InterPro" id="IPR000175">
    <property type="entry name" value="Na/ntran_symport"/>
</dbReference>
<feature type="transmembrane region" description="Helical" evidence="18">
    <location>
        <begin position="526"/>
        <end position="550"/>
    </location>
</feature>
<dbReference type="GO" id="GO:0005886">
    <property type="term" value="C:plasma membrane"/>
    <property type="evidence" value="ECO:0007669"/>
    <property type="project" value="TreeGrafter"/>
</dbReference>
<dbReference type="PROSITE" id="PS00610">
    <property type="entry name" value="NA_NEUROTRAN_SYMP_1"/>
    <property type="match status" value="1"/>
</dbReference>
<feature type="compositionally biased region" description="Basic and acidic residues" evidence="17">
    <location>
        <begin position="1"/>
        <end position="15"/>
    </location>
</feature>
<keyword evidence="14" id="KW-0479">Metal-binding</keyword>
<feature type="disulfide bond" evidence="15">
    <location>
        <begin position="150"/>
        <end position="159"/>
    </location>
</feature>
<dbReference type="PRINTS" id="PR00176">
    <property type="entry name" value="NANEUSMPORT"/>
</dbReference>
<keyword evidence="4 16" id="KW-0812">Transmembrane</keyword>
<feature type="transmembrane region" description="Helical" evidence="18">
    <location>
        <begin position="570"/>
        <end position="591"/>
    </location>
</feature>
<proteinExistence type="inferred from homology"/>
<comment type="similarity">
    <text evidence="2 16">Belongs to the sodium:neurotransmitter symporter (SNF) (TC 2.A.22) family.</text>
</comment>
<dbReference type="InterPro" id="IPR037272">
    <property type="entry name" value="SNS_sf"/>
</dbReference>
<feature type="transmembrane region" description="Helical" evidence="18">
    <location>
        <begin position="483"/>
        <end position="505"/>
    </location>
</feature>
<feature type="region of interest" description="Disordered" evidence="17">
    <location>
        <begin position="1"/>
        <end position="29"/>
    </location>
</feature>
<feature type="transmembrane region" description="Helical" evidence="18">
    <location>
        <begin position="241"/>
        <end position="261"/>
    </location>
</feature>
<dbReference type="GO" id="GO:0005283">
    <property type="term" value="F:amino acid:sodium symporter activity"/>
    <property type="evidence" value="ECO:0007669"/>
    <property type="project" value="TreeGrafter"/>
</dbReference>
<evidence type="ECO:0000313" key="20">
    <source>
        <dbReference type="Proteomes" id="UP000747542"/>
    </source>
</evidence>
<dbReference type="EMBL" id="JAHLQT010024061">
    <property type="protein sequence ID" value="KAG7165566.1"/>
    <property type="molecule type" value="Genomic_DNA"/>
</dbReference>
<evidence type="ECO:0000256" key="1">
    <source>
        <dbReference type="ARBA" id="ARBA00004141"/>
    </source>
</evidence>
<feature type="transmembrane region" description="Helical" evidence="18">
    <location>
        <begin position="453"/>
        <end position="477"/>
    </location>
</feature>
<dbReference type="PANTHER" id="PTHR11616:SF321">
    <property type="entry name" value="SODIUM-DEPENDENT NUTRIENT AMINO ACID TRANSPORTER 1-RELATED"/>
    <property type="match status" value="1"/>
</dbReference>
<feature type="binding site" evidence="14">
    <location>
        <position position="428"/>
    </location>
    <ligand>
        <name>Na(+)</name>
        <dbReference type="ChEBI" id="CHEBI:29101"/>
        <label>1</label>
    </ligand>
</feature>
<evidence type="ECO:0000256" key="11">
    <source>
        <dbReference type="ARBA" id="ARBA00023180"/>
    </source>
</evidence>
<gene>
    <name evidence="19" type="primary">Slc6A5-L5</name>
    <name evidence="19" type="ORF">Hamer_G024658</name>
</gene>
<evidence type="ECO:0000256" key="4">
    <source>
        <dbReference type="ARBA" id="ARBA00022692"/>
    </source>
</evidence>
<comment type="function">
    <text evidence="13">Unusual broad substrate spectrum amino acid:sodium cotransporter that promotes absorption of the D isomers of essential amino acids. Neutral amino acids are the preferred substrates, especially methionine and phenylalanine.</text>
</comment>
<dbReference type="GO" id="GO:0046872">
    <property type="term" value="F:metal ion binding"/>
    <property type="evidence" value="ECO:0007669"/>
    <property type="project" value="UniProtKB-KW"/>
</dbReference>
<feature type="non-terminal residue" evidence="19">
    <location>
        <position position="1"/>
    </location>
</feature>
<evidence type="ECO:0000256" key="16">
    <source>
        <dbReference type="RuleBase" id="RU003732"/>
    </source>
</evidence>
<evidence type="ECO:0000256" key="10">
    <source>
        <dbReference type="ARBA" id="ARBA00023136"/>
    </source>
</evidence>
<feature type="transmembrane region" description="Helical" evidence="18">
    <location>
        <begin position="353"/>
        <end position="378"/>
    </location>
</feature>
<feature type="binding site" evidence="14">
    <location>
        <position position="327"/>
    </location>
    <ligand>
        <name>Na(+)</name>
        <dbReference type="ChEBI" id="CHEBI:29101"/>
        <label>1</label>
    </ligand>
</feature>
<evidence type="ECO:0000256" key="7">
    <source>
        <dbReference type="ARBA" id="ARBA00022989"/>
    </source>
</evidence>
<feature type="transmembrane region" description="Helical" evidence="18">
    <location>
        <begin position="270"/>
        <end position="287"/>
    </location>
</feature>
<feature type="transmembrane region" description="Helical" evidence="18">
    <location>
        <begin position="324"/>
        <end position="341"/>
    </location>
</feature>
<feature type="binding site" evidence="14">
    <location>
        <position position="427"/>
    </location>
    <ligand>
        <name>Na(+)</name>
        <dbReference type="ChEBI" id="CHEBI:29101"/>
        <label>1</label>
    </ligand>
</feature>
<feature type="binding site" evidence="14">
    <location>
        <position position="51"/>
    </location>
    <ligand>
        <name>Na(+)</name>
        <dbReference type="ChEBI" id="CHEBI:29101"/>
        <label>1</label>
    </ligand>
</feature>
<name>A0A8J5JZR5_HOMAM</name>
<feature type="binding site" evidence="14">
    <location>
        <position position="424"/>
    </location>
    <ligand>
        <name>Na(+)</name>
        <dbReference type="ChEBI" id="CHEBI:29101"/>
        <label>1</label>
    </ligand>
</feature>
<feature type="binding site" evidence="14">
    <location>
        <position position="359"/>
    </location>
    <ligand>
        <name>Na(+)</name>
        <dbReference type="ChEBI" id="CHEBI:29101"/>
        <label>1</label>
    </ligand>
</feature>
<keyword evidence="8 14" id="KW-0915">Sodium</keyword>
<keyword evidence="10 18" id="KW-0472">Membrane</keyword>
<feature type="binding site" evidence="14">
    <location>
        <position position="44"/>
    </location>
    <ligand>
        <name>Na(+)</name>
        <dbReference type="ChEBI" id="CHEBI:29101"/>
        <label>2</label>
    </ligand>
</feature>
<keyword evidence="9" id="KW-0406">Ion transport</keyword>
<feature type="binding site" evidence="14">
    <location>
        <position position="47"/>
    </location>
    <ligand>
        <name>Na(+)</name>
        <dbReference type="ChEBI" id="CHEBI:29101"/>
        <label>1</label>
    </ligand>
</feature>
<keyword evidence="5 16" id="KW-0769">Symport</keyword>
<keyword evidence="3 16" id="KW-0813">Transport</keyword>
<keyword evidence="20" id="KW-1185">Reference proteome</keyword>
<evidence type="ECO:0000256" key="18">
    <source>
        <dbReference type="SAM" id="Phobius"/>
    </source>
</evidence>
<evidence type="ECO:0000256" key="14">
    <source>
        <dbReference type="PIRSR" id="PIRSR600175-1"/>
    </source>
</evidence>